<organism evidence="2">
    <name type="scientific">Blastocystis hominis</name>
    <dbReference type="NCBI Taxonomy" id="12968"/>
    <lineage>
        <taxon>Eukaryota</taxon>
        <taxon>Sar</taxon>
        <taxon>Stramenopiles</taxon>
        <taxon>Bigyra</taxon>
        <taxon>Opalozoa</taxon>
        <taxon>Opalinata</taxon>
        <taxon>Blastocystidae</taxon>
        <taxon>Blastocystis</taxon>
    </lineage>
</organism>
<dbReference type="InterPro" id="IPR011993">
    <property type="entry name" value="PH-like_dom_sf"/>
</dbReference>
<dbReference type="Gene3D" id="2.30.29.30">
    <property type="entry name" value="Pleckstrin-homology domain (PH domain)/Phosphotyrosine-binding domain (PTB)"/>
    <property type="match status" value="1"/>
</dbReference>
<name>D8LZG6_BLAHO</name>
<accession>D8LZG6</accession>
<dbReference type="RefSeq" id="XP_012895253.1">
    <property type="nucleotide sequence ID" value="XM_013039799.1"/>
</dbReference>
<dbReference type="InterPro" id="IPR001849">
    <property type="entry name" value="PH_domain"/>
</dbReference>
<proteinExistence type="predicted"/>
<evidence type="ECO:0000313" key="2">
    <source>
        <dbReference type="EMBL" id="CBK21205.2"/>
    </source>
</evidence>
<keyword evidence="3" id="KW-1185">Reference proteome</keyword>
<dbReference type="GeneID" id="24918656"/>
<dbReference type="EMBL" id="FN668640">
    <property type="protein sequence ID" value="CBK21205.2"/>
    <property type="molecule type" value="Genomic_DNA"/>
</dbReference>
<gene>
    <name evidence="2" type="ORF">GSBLH_T00001393001</name>
</gene>
<protein>
    <recommendedName>
        <fullName evidence="1">PH domain-containing protein</fullName>
    </recommendedName>
</protein>
<dbReference type="SUPFAM" id="SSF50729">
    <property type="entry name" value="PH domain-like"/>
    <property type="match status" value="1"/>
</dbReference>
<dbReference type="CDD" id="cd00821">
    <property type="entry name" value="PH"/>
    <property type="match status" value="1"/>
</dbReference>
<dbReference type="OrthoDB" id="2157866at2759"/>
<dbReference type="InParanoid" id="D8LZG6"/>
<feature type="domain" description="PH" evidence="1">
    <location>
        <begin position="1"/>
        <end position="92"/>
    </location>
</feature>
<dbReference type="PROSITE" id="PS50003">
    <property type="entry name" value="PH_DOMAIN"/>
    <property type="match status" value="1"/>
</dbReference>
<sequence length="150" mass="17480">MMKKGFKRLRMWKMRFFILSGMNLSYWEVGNHNKMRHRAEISPNCRISLETISNHPYSFSVLPSPTDRLYILDGLTQEDRDMWIQCIQVCKFLVQRINSRPTLRGVGSVYDHFSFGPVLGKGRYGIVRLGECNVLLVPRCSLGKPQEIRD</sequence>
<dbReference type="Proteomes" id="UP000008312">
    <property type="component" value="Unassembled WGS sequence"/>
</dbReference>
<evidence type="ECO:0000313" key="3">
    <source>
        <dbReference type="Proteomes" id="UP000008312"/>
    </source>
</evidence>
<reference evidence="2" key="1">
    <citation type="submission" date="2010-02" db="EMBL/GenBank/DDBJ databases">
        <title>Sequencing and annotation of the Blastocystis hominis genome.</title>
        <authorList>
            <person name="Wincker P."/>
        </authorList>
    </citation>
    <scope>NUCLEOTIDE SEQUENCE</scope>
    <source>
        <strain evidence="2">Singapore isolate B</strain>
    </source>
</reference>
<evidence type="ECO:0000259" key="1">
    <source>
        <dbReference type="PROSITE" id="PS50003"/>
    </source>
</evidence>
<dbReference type="Pfam" id="PF00169">
    <property type="entry name" value="PH"/>
    <property type="match status" value="1"/>
</dbReference>
<dbReference type="AlphaFoldDB" id="D8LZG6"/>